<dbReference type="VEuPathDB" id="VectorBase:AMAM017752"/>
<evidence type="ECO:0000313" key="1">
    <source>
        <dbReference type="EnsemblMetazoa" id="AMAM017752-PA"/>
    </source>
</evidence>
<name>A0A182T1I8_9DIPT</name>
<evidence type="ECO:0000313" key="2">
    <source>
        <dbReference type="Proteomes" id="UP000075901"/>
    </source>
</evidence>
<protein>
    <submittedName>
        <fullName evidence="1">Uncharacterized protein</fullName>
    </submittedName>
</protein>
<sequence length="171" mass="18692">MLGIDEQPKRSPEELQCLAMVCNDKKYNAKLAGEASSLLYYRHWLASVGEYETEAAVMGYAAHFIEVVLIHSGIVLKAATKKISAVATIVFKPIEPIGSCLLVPVDTSIPPLKLTIFTKVRVTVKVVQDVITVCSILPLVQTKKSSKAKKAKTVEQSVNDLSADMKSARIY</sequence>
<dbReference type="Proteomes" id="UP000075901">
    <property type="component" value="Unassembled WGS sequence"/>
</dbReference>
<accession>A0A182T1I8</accession>
<organism evidence="1 2">
    <name type="scientific">Anopheles maculatus</name>
    <dbReference type="NCBI Taxonomy" id="74869"/>
    <lineage>
        <taxon>Eukaryota</taxon>
        <taxon>Metazoa</taxon>
        <taxon>Ecdysozoa</taxon>
        <taxon>Arthropoda</taxon>
        <taxon>Hexapoda</taxon>
        <taxon>Insecta</taxon>
        <taxon>Pterygota</taxon>
        <taxon>Neoptera</taxon>
        <taxon>Endopterygota</taxon>
        <taxon>Diptera</taxon>
        <taxon>Nematocera</taxon>
        <taxon>Culicoidea</taxon>
        <taxon>Culicidae</taxon>
        <taxon>Anophelinae</taxon>
        <taxon>Anopheles</taxon>
        <taxon>Anopheles maculatus group</taxon>
    </lineage>
</organism>
<proteinExistence type="predicted"/>
<dbReference type="AlphaFoldDB" id="A0A182T1I8"/>
<dbReference type="EnsemblMetazoa" id="AMAM017752-RA">
    <property type="protein sequence ID" value="AMAM017752-PA"/>
    <property type="gene ID" value="AMAM017752"/>
</dbReference>
<keyword evidence="2" id="KW-1185">Reference proteome</keyword>
<reference evidence="2" key="1">
    <citation type="submission" date="2013-09" db="EMBL/GenBank/DDBJ databases">
        <title>The Genome Sequence of Anopheles maculatus species B.</title>
        <authorList>
            <consortium name="The Broad Institute Genomics Platform"/>
            <person name="Neafsey D.E."/>
            <person name="Besansky N."/>
            <person name="Howell P."/>
            <person name="Walton C."/>
            <person name="Young S.K."/>
            <person name="Zeng Q."/>
            <person name="Gargeya S."/>
            <person name="Fitzgerald M."/>
            <person name="Haas B."/>
            <person name="Abouelleil A."/>
            <person name="Allen A.W."/>
            <person name="Alvarado L."/>
            <person name="Arachchi H.M."/>
            <person name="Berlin A.M."/>
            <person name="Chapman S.B."/>
            <person name="Gainer-Dewar J."/>
            <person name="Goldberg J."/>
            <person name="Griggs A."/>
            <person name="Gujja S."/>
            <person name="Hansen M."/>
            <person name="Howarth C."/>
            <person name="Imamovic A."/>
            <person name="Ireland A."/>
            <person name="Larimer J."/>
            <person name="McCowan C."/>
            <person name="Murphy C."/>
            <person name="Pearson M."/>
            <person name="Poon T.W."/>
            <person name="Priest M."/>
            <person name="Roberts A."/>
            <person name="Saif S."/>
            <person name="Shea T."/>
            <person name="Sisk P."/>
            <person name="Sykes S."/>
            <person name="Wortman J."/>
            <person name="Nusbaum C."/>
            <person name="Birren B."/>
        </authorList>
    </citation>
    <scope>NUCLEOTIDE SEQUENCE [LARGE SCALE GENOMIC DNA]</scope>
    <source>
        <strain evidence="2">maculatus3</strain>
    </source>
</reference>
<reference evidence="1" key="2">
    <citation type="submission" date="2020-05" db="UniProtKB">
        <authorList>
            <consortium name="EnsemblMetazoa"/>
        </authorList>
    </citation>
    <scope>IDENTIFICATION</scope>
    <source>
        <strain evidence="1">maculatus3</strain>
    </source>
</reference>